<sequence>MVANNISRTAVTISRKSATINLNQSKTINVKRNHIPVVCTCATTIHKSQGSTYGQIVYEYDKKHSQSLLYVALSRVTNLEGLFIITKNDDNKFYHGRRMTDSTSRLRDEFRRLSAQRLVTIDRRINDFINAHKGGLSLFSLNCQGLQSHCPDICDTVLENSKVLIFSEVYQKHRLPNTTDENINIPNFNCFISYRRPNISHGGVAIYHHANDTIHVVSPRMSMEVSPSQYFGTLVTSVGDICFAECKRPNGQIILIVAVYISPNSNIPDIIRFLHKSLLPYTPVGGSELGTGEDKIPIILSGDFNVRFDCPESQPLTDFLRQKFNLTMNNNPTIPTTRSGTTIDAIFTRYLNNVQSQNYISYFSYHKPIITVVPIEPQNPEAQIQEISL</sequence>
<comment type="caution">
    <text evidence="1">The sequence shown here is derived from an EMBL/GenBank/DDBJ whole genome shotgun (WGS) entry which is preliminary data.</text>
</comment>
<keyword evidence="1" id="KW-0347">Helicase</keyword>
<dbReference type="CDD" id="cd18809">
    <property type="entry name" value="SF1_C_RecD"/>
    <property type="match status" value="1"/>
</dbReference>
<dbReference type="Gene3D" id="3.40.50.300">
    <property type="entry name" value="P-loop containing nucleotide triphosphate hydrolases"/>
    <property type="match status" value="1"/>
</dbReference>
<dbReference type="SUPFAM" id="SSF52540">
    <property type="entry name" value="P-loop containing nucleoside triphosphate hydrolases"/>
    <property type="match status" value="1"/>
</dbReference>
<keyword evidence="2" id="KW-1185">Reference proteome</keyword>
<keyword evidence="1" id="KW-0067">ATP-binding</keyword>
<dbReference type="OrthoDB" id="6625108at2759"/>
<reference evidence="1 2" key="1">
    <citation type="submission" date="2019-08" db="EMBL/GenBank/DDBJ databases">
        <title>Whole genome of Aphis craccivora.</title>
        <authorList>
            <person name="Voronova N.V."/>
            <person name="Shulinski R.S."/>
            <person name="Bandarenka Y.V."/>
            <person name="Zhorov D.G."/>
            <person name="Warner D."/>
        </authorList>
    </citation>
    <scope>NUCLEOTIDE SEQUENCE [LARGE SCALE GENOMIC DNA]</scope>
    <source>
        <strain evidence="1">180601</strain>
        <tissue evidence="1">Whole Body</tissue>
    </source>
</reference>
<dbReference type="SUPFAM" id="SSF56219">
    <property type="entry name" value="DNase I-like"/>
    <property type="match status" value="1"/>
</dbReference>
<dbReference type="AlphaFoldDB" id="A0A6G0VW22"/>
<dbReference type="PANTHER" id="PTHR47642:SF5">
    <property type="entry name" value="ATP-DEPENDENT DNA HELICASE"/>
    <property type="match status" value="1"/>
</dbReference>
<evidence type="ECO:0000313" key="2">
    <source>
        <dbReference type="Proteomes" id="UP000478052"/>
    </source>
</evidence>
<accession>A0A6G0VW22</accession>
<gene>
    <name evidence="1" type="ORF">FWK35_00033910</name>
</gene>
<keyword evidence="1" id="KW-0378">Hydrolase</keyword>
<dbReference type="EMBL" id="VUJU01011203">
    <property type="protein sequence ID" value="KAF0711613.1"/>
    <property type="molecule type" value="Genomic_DNA"/>
</dbReference>
<organism evidence="1 2">
    <name type="scientific">Aphis craccivora</name>
    <name type="common">Cowpea aphid</name>
    <dbReference type="NCBI Taxonomy" id="307492"/>
    <lineage>
        <taxon>Eukaryota</taxon>
        <taxon>Metazoa</taxon>
        <taxon>Ecdysozoa</taxon>
        <taxon>Arthropoda</taxon>
        <taxon>Hexapoda</taxon>
        <taxon>Insecta</taxon>
        <taxon>Pterygota</taxon>
        <taxon>Neoptera</taxon>
        <taxon>Paraneoptera</taxon>
        <taxon>Hemiptera</taxon>
        <taxon>Sternorrhyncha</taxon>
        <taxon>Aphidomorpha</taxon>
        <taxon>Aphidoidea</taxon>
        <taxon>Aphididae</taxon>
        <taxon>Aphidini</taxon>
        <taxon>Aphis</taxon>
        <taxon>Aphis</taxon>
    </lineage>
</organism>
<name>A0A6G0VW22_APHCR</name>
<dbReference type="Proteomes" id="UP000478052">
    <property type="component" value="Unassembled WGS sequence"/>
</dbReference>
<keyword evidence="1" id="KW-0547">Nucleotide-binding</keyword>
<protein>
    <submittedName>
        <fullName evidence="1">ATP-dependent DNA helicase</fullName>
    </submittedName>
</protein>
<proteinExistence type="predicted"/>
<dbReference type="InterPro" id="IPR027417">
    <property type="entry name" value="P-loop_NTPase"/>
</dbReference>
<dbReference type="PANTHER" id="PTHR47642">
    <property type="entry name" value="ATP-DEPENDENT DNA HELICASE"/>
    <property type="match status" value="1"/>
</dbReference>
<dbReference type="Gene3D" id="3.60.10.10">
    <property type="entry name" value="Endonuclease/exonuclease/phosphatase"/>
    <property type="match status" value="1"/>
</dbReference>
<evidence type="ECO:0000313" key="1">
    <source>
        <dbReference type="EMBL" id="KAF0711613.1"/>
    </source>
</evidence>
<dbReference type="InterPro" id="IPR051055">
    <property type="entry name" value="PIF1_helicase"/>
</dbReference>
<dbReference type="GO" id="GO:0004386">
    <property type="term" value="F:helicase activity"/>
    <property type="evidence" value="ECO:0007669"/>
    <property type="project" value="UniProtKB-KW"/>
</dbReference>
<dbReference type="InterPro" id="IPR036691">
    <property type="entry name" value="Endo/exonu/phosph_ase_sf"/>
</dbReference>